<dbReference type="Gene3D" id="3.40.50.1820">
    <property type="entry name" value="alpha/beta hydrolase"/>
    <property type="match status" value="1"/>
</dbReference>
<dbReference type="InterPro" id="IPR050565">
    <property type="entry name" value="LYPA1-2/EST-like"/>
</dbReference>
<dbReference type="PANTHER" id="PTHR10655">
    <property type="entry name" value="LYSOPHOSPHOLIPASE-RELATED"/>
    <property type="match status" value="1"/>
</dbReference>
<keyword evidence="2" id="KW-0378">Hydrolase</keyword>
<sequence length="181" mass="18601">MRSLLAPLGLSDAALATPEAPGHSWWPTSFLAPTSEMEPHVEVGLSAIEAAVTGLDLPRSDIALIGFSQGACLALEYTARRGKGLGAAVGLSGGLVGTADGSGQIWGYPDKLFDYDTDLTGVPVLVTCHTQDPHIPLVRAEASARVLTALGAGAEMMIHPGPGHQPMPEGIAAARRMLGTA</sequence>
<evidence type="ECO:0000256" key="1">
    <source>
        <dbReference type="ARBA" id="ARBA00006499"/>
    </source>
</evidence>
<feature type="domain" description="Phospholipase/carboxylesterase/thioesterase" evidence="3">
    <location>
        <begin position="54"/>
        <end position="177"/>
    </location>
</feature>
<dbReference type="Proteomes" id="UP000786693">
    <property type="component" value="Unassembled WGS sequence"/>
</dbReference>
<dbReference type="PANTHER" id="PTHR10655:SF17">
    <property type="entry name" value="LYSOPHOSPHOLIPASE-LIKE PROTEIN 1"/>
    <property type="match status" value="1"/>
</dbReference>
<dbReference type="SUPFAM" id="SSF53474">
    <property type="entry name" value="alpha/beta-Hydrolases"/>
    <property type="match status" value="1"/>
</dbReference>
<protein>
    <recommendedName>
        <fullName evidence="3">Phospholipase/carboxylesterase/thioesterase domain-containing protein</fullName>
    </recommendedName>
</protein>
<evidence type="ECO:0000256" key="2">
    <source>
        <dbReference type="ARBA" id="ARBA00022801"/>
    </source>
</evidence>
<accession>A0ABQ4NJP8</accession>
<dbReference type="EMBL" id="BPFH01000002">
    <property type="protein sequence ID" value="GIT94607.1"/>
    <property type="molecule type" value="Genomic_DNA"/>
</dbReference>
<dbReference type="InterPro" id="IPR029058">
    <property type="entry name" value="AB_hydrolase_fold"/>
</dbReference>
<evidence type="ECO:0000313" key="5">
    <source>
        <dbReference type="Proteomes" id="UP000786693"/>
    </source>
</evidence>
<dbReference type="InterPro" id="IPR003140">
    <property type="entry name" value="PLipase/COase/thioEstase"/>
</dbReference>
<keyword evidence="5" id="KW-1185">Reference proteome</keyword>
<comment type="caution">
    <text evidence="4">The sequence shown here is derived from an EMBL/GenBank/DDBJ whole genome shotgun (WGS) entry which is preliminary data.</text>
</comment>
<gene>
    <name evidence="4" type="ORF">JANAI62_12300</name>
</gene>
<dbReference type="Pfam" id="PF02230">
    <property type="entry name" value="Abhydrolase_2"/>
    <property type="match status" value="1"/>
</dbReference>
<evidence type="ECO:0000259" key="3">
    <source>
        <dbReference type="Pfam" id="PF02230"/>
    </source>
</evidence>
<evidence type="ECO:0000313" key="4">
    <source>
        <dbReference type="EMBL" id="GIT94607.1"/>
    </source>
</evidence>
<proteinExistence type="inferred from homology"/>
<name>A0ABQ4NJP8_9RHOB</name>
<comment type="similarity">
    <text evidence="1">Belongs to the AB hydrolase superfamily. AB hydrolase 2 family.</text>
</comment>
<organism evidence="4 5">
    <name type="scientific">Jannaschia pagri</name>
    <dbReference type="NCBI Taxonomy" id="2829797"/>
    <lineage>
        <taxon>Bacteria</taxon>
        <taxon>Pseudomonadati</taxon>
        <taxon>Pseudomonadota</taxon>
        <taxon>Alphaproteobacteria</taxon>
        <taxon>Rhodobacterales</taxon>
        <taxon>Roseobacteraceae</taxon>
        <taxon>Jannaschia</taxon>
    </lineage>
</organism>
<reference evidence="4 5" key="1">
    <citation type="submission" date="2021-05" db="EMBL/GenBank/DDBJ databases">
        <title>Bacteria Genome sequencing.</title>
        <authorList>
            <person name="Takabe Y."/>
            <person name="Nakajima Y."/>
            <person name="Suzuki S."/>
            <person name="Shiozaki T."/>
        </authorList>
    </citation>
    <scope>NUCLEOTIDE SEQUENCE [LARGE SCALE GENOMIC DNA]</scope>
    <source>
        <strain evidence="4 5">AI_62</strain>
    </source>
</reference>